<dbReference type="PANTHER" id="PTHR11360">
    <property type="entry name" value="MONOCARBOXYLATE TRANSPORTER"/>
    <property type="match status" value="1"/>
</dbReference>
<dbReference type="Pfam" id="PF07690">
    <property type="entry name" value="MFS_1"/>
    <property type="match status" value="1"/>
</dbReference>
<evidence type="ECO:0000256" key="2">
    <source>
        <dbReference type="ARBA" id="ARBA00022989"/>
    </source>
</evidence>
<dbReference type="InterPro" id="IPR050327">
    <property type="entry name" value="Proton-linked_MCT"/>
</dbReference>
<feature type="transmembrane region" description="Helical" evidence="4">
    <location>
        <begin position="63"/>
        <end position="85"/>
    </location>
</feature>
<feature type="transmembrane region" description="Helical" evidence="4">
    <location>
        <begin position="279"/>
        <end position="297"/>
    </location>
</feature>
<feature type="transmembrane region" description="Helical" evidence="4">
    <location>
        <begin position="240"/>
        <end position="259"/>
    </location>
</feature>
<dbReference type="Proteomes" id="UP000276506">
    <property type="component" value="Unassembled WGS sequence"/>
</dbReference>
<dbReference type="PANTHER" id="PTHR11360:SF284">
    <property type="entry name" value="EG:103B4.3 PROTEIN-RELATED"/>
    <property type="match status" value="1"/>
</dbReference>
<dbReference type="PROSITE" id="PS50850">
    <property type="entry name" value="MFS"/>
    <property type="match status" value="1"/>
</dbReference>
<feature type="transmembrane region" description="Helical" evidence="4">
    <location>
        <begin position="150"/>
        <end position="170"/>
    </location>
</feature>
<evidence type="ECO:0000256" key="1">
    <source>
        <dbReference type="ARBA" id="ARBA00022692"/>
    </source>
</evidence>
<dbReference type="CDD" id="cd17355">
    <property type="entry name" value="MFS_YcxA_like"/>
    <property type="match status" value="1"/>
</dbReference>
<feature type="transmembrane region" description="Helical" evidence="4">
    <location>
        <begin position="116"/>
        <end position="138"/>
    </location>
</feature>
<dbReference type="InterPro" id="IPR020846">
    <property type="entry name" value="MFS_dom"/>
</dbReference>
<organism evidence="6 7">
    <name type="scientific">Stutzerimonas xanthomarina</name>
    <dbReference type="NCBI Taxonomy" id="271420"/>
    <lineage>
        <taxon>Bacteria</taxon>
        <taxon>Pseudomonadati</taxon>
        <taxon>Pseudomonadota</taxon>
        <taxon>Gammaproteobacteria</taxon>
        <taxon>Pseudomonadales</taxon>
        <taxon>Pseudomonadaceae</taxon>
        <taxon>Stutzerimonas</taxon>
    </lineage>
</organism>
<feature type="domain" description="Major facilitator superfamily (MFS) profile" evidence="5">
    <location>
        <begin position="24"/>
        <end position="425"/>
    </location>
</feature>
<feature type="transmembrane region" description="Helical" evidence="4">
    <location>
        <begin position="182"/>
        <end position="203"/>
    </location>
</feature>
<dbReference type="GO" id="GO:0022857">
    <property type="term" value="F:transmembrane transporter activity"/>
    <property type="evidence" value="ECO:0007669"/>
    <property type="project" value="InterPro"/>
</dbReference>
<proteinExistence type="predicted"/>
<comment type="caution">
    <text evidence="6">The sequence shown here is derived from an EMBL/GenBank/DDBJ whole genome shotgun (WGS) entry which is preliminary data.</text>
</comment>
<evidence type="ECO:0000313" key="7">
    <source>
        <dbReference type="Proteomes" id="UP000276506"/>
    </source>
</evidence>
<keyword evidence="3 4" id="KW-0472">Membrane</keyword>
<dbReference type="Gene3D" id="1.20.1250.20">
    <property type="entry name" value="MFS general substrate transporter like domains"/>
    <property type="match status" value="1"/>
</dbReference>
<feature type="transmembrane region" description="Helical" evidence="4">
    <location>
        <begin position="393"/>
        <end position="414"/>
    </location>
</feature>
<keyword evidence="1 4" id="KW-0812">Transmembrane</keyword>
<sequence length="437" mass="47108">MSLAARKPRAPIAIDWTEFRLGWKILILALLGIGTGASVAPLYSFGTMVVPIQEAFGWTRGEVQAAISFQIAASVVAIQIGGWLNNRYGLRPVTIISLIALPLSFFAISLNTGSLWQLYLGYAMLSFAGMGTMYVTWTQLTCLWFEKNRGLALAIILCGSGLAALVQPSLLSWAISNWGWRAGFWTLGLLPLLLTLPLSVLWLRSTGPAALSAVDAKLEKRIEVSLPGMTFRETAVSKRFWLLTFALALSVMAMVGMLTNMLPLMRDNGLPADTAARVFGAYGISLILGRVVVGYLLDRLWAPVVAFFVLALPAIGCLIFFAVPTHVPTLVLASLLVGLGAGAEMDVATYMMARYFGLRDYSRSFSLHLGVISLVSAIAPIFFAVLFDRTGSYAAMLSWCTVSFGLSALLMLTLGRYPTFAKASEPIAVGEPATPAS</sequence>
<gene>
    <name evidence="6" type="ORF">EGJ28_07390</name>
</gene>
<feature type="transmembrane region" description="Helical" evidence="4">
    <location>
        <begin position="365"/>
        <end position="387"/>
    </location>
</feature>
<dbReference type="RefSeq" id="WP_125876731.1">
    <property type="nucleotide sequence ID" value="NZ_RHQL01000002.1"/>
</dbReference>
<accession>A0A427EA02</accession>
<dbReference type="InterPro" id="IPR011701">
    <property type="entry name" value="MFS"/>
</dbReference>
<evidence type="ECO:0000256" key="3">
    <source>
        <dbReference type="ARBA" id="ARBA00023136"/>
    </source>
</evidence>
<keyword evidence="2 4" id="KW-1133">Transmembrane helix</keyword>
<dbReference type="InterPro" id="IPR036259">
    <property type="entry name" value="MFS_trans_sf"/>
</dbReference>
<evidence type="ECO:0000256" key="4">
    <source>
        <dbReference type="SAM" id="Phobius"/>
    </source>
</evidence>
<feature type="transmembrane region" description="Helical" evidence="4">
    <location>
        <begin position="304"/>
        <end position="323"/>
    </location>
</feature>
<evidence type="ECO:0000313" key="6">
    <source>
        <dbReference type="EMBL" id="RRV13426.1"/>
    </source>
</evidence>
<protein>
    <submittedName>
        <fullName evidence="6">MFS transporter</fullName>
    </submittedName>
</protein>
<dbReference type="EMBL" id="RHQL01000002">
    <property type="protein sequence ID" value="RRV13426.1"/>
    <property type="molecule type" value="Genomic_DNA"/>
</dbReference>
<dbReference type="SUPFAM" id="SSF103473">
    <property type="entry name" value="MFS general substrate transporter"/>
    <property type="match status" value="1"/>
</dbReference>
<evidence type="ECO:0000259" key="5">
    <source>
        <dbReference type="PROSITE" id="PS50850"/>
    </source>
</evidence>
<feature type="transmembrane region" description="Helical" evidence="4">
    <location>
        <begin position="329"/>
        <end position="353"/>
    </location>
</feature>
<name>A0A427EA02_9GAMM</name>
<feature type="transmembrane region" description="Helical" evidence="4">
    <location>
        <begin position="21"/>
        <end position="43"/>
    </location>
</feature>
<feature type="transmembrane region" description="Helical" evidence="4">
    <location>
        <begin position="92"/>
        <end position="110"/>
    </location>
</feature>
<reference evidence="6 7" key="1">
    <citation type="submission" date="2018-10" db="EMBL/GenBank/DDBJ databases">
        <title>Transmission dynamics of multidrug resistant bacteria on intensive care unit surfaces.</title>
        <authorList>
            <person name="D'Souza A.W."/>
            <person name="Potter R.F."/>
            <person name="Wallace M."/>
            <person name="Shupe A."/>
            <person name="Patel S."/>
            <person name="Sun S."/>
            <person name="Gul D."/>
            <person name="Kwon J.H."/>
            <person name="Andleeb S."/>
            <person name="Burnham C.-A.D."/>
            <person name="Dantas G."/>
        </authorList>
    </citation>
    <scope>NUCLEOTIDE SEQUENCE [LARGE SCALE GENOMIC DNA]</scope>
    <source>
        <strain evidence="6 7">PX_177</strain>
    </source>
</reference>
<dbReference type="AlphaFoldDB" id="A0A427EA02"/>